<dbReference type="Proteomes" id="UP000271162">
    <property type="component" value="Unassembled WGS sequence"/>
</dbReference>
<reference evidence="3" key="1">
    <citation type="submission" date="2017-02" db="UniProtKB">
        <authorList>
            <consortium name="WormBaseParasite"/>
        </authorList>
    </citation>
    <scope>IDENTIFICATION</scope>
</reference>
<proteinExistence type="predicted"/>
<evidence type="ECO:0000313" key="2">
    <source>
        <dbReference type="Proteomes" id="UP000271162"/>
    </source>
</evidence>
<accession>A0A0N4XPD8</accession>
<dbReference type="WBParaSite" id="NBR_0000439001-mRNA-1">
    <property type="protein sequence ID" value="NBR_0000439001-mRNA-1"/>
    <property type="gene ID" value="NBR_0000439001"/>
</dbReference>
<dbReference type="EMBL" id="UYSL01008089">
    <property type="protein sequence ID" value="VDL67980.1"/>
    <property type="molecule type" value="Genomic_DNA"/>
</dbReference>
<evidence type="ECO:0000313" key="1">
    <source>
        <dbReference type="EMBL" id="VDL67980.1"/>
    </source>
</evidence>
<organism evidence="3">
    <name type="scientific">Nippostrongylus brasiliensis</name>
    <name type="common">Rat hookworm</name>
    <dbReference type="NCBI Taxonomy" id="27835"/>
    <lineage>
        <taxon>Eukaryota</taxon>
        <taxon>Metazoa</taxon>
        <taxon>Ecdysozoa</taxon>
        <taxon>Nematoda</taxon>
        <taxon>Chromadorea</taxon>
        <taxon>Rhabditida</taxon>
        <taxon>Rhabditina</taxon>
        <taxon>Rhabditomorpha</taxon>
        <taxon>Strongyloidea</taxon>
        <taxon>Heligmosomidae</taxon>
        <taxon>Nippostrongylus</taxon>
    </lineage>
</organism>
<protein>
    <submittedName>
        <fullName evidence="3">Nucleic-acid-binding protein from transposon X-element</fullName>
    </submittedName>
</protein>
<gene>
    <name evidence="1" type="ORF">NBR_LOCUS4391</name>
</gene>
<dbReference type="OMA" id="HAILCTE"/>
<name>A0A0N4XPD8_NIPBR</name>
<evidence type="ECO:0000313" key="3">
    <source>
        <dbReference type="WBParaSite" id="NBR_0000439001-mRNA-1"/>
    </source>
</evidence>
<reference evidence="1 2" key="2">
    <citation type="submission" date="2018-11" db="EMBL/GenBank/DDBJ databases">
        <authorList>
            <consortium name="Pathogen Informatics"/>
        </authorList>
    </citation>
    <scope>NUCLEOTIDE SEQUENCE [LARGE SCALE GENOMIC DNA]</scope>
</reference>
<dbReference type="AlphaFoldDB" id="A0A0N4XPD8"/>
<keyword evidence="2" id="KW-1185">Reference proteome</keyword>
<sequence>MITNVDRKLDTLLTYTAPRHSCLFCEIDNDDNHRSSNCPTFTDAIARSLRLRDLNKCITCLAPAHGPCQQKCRTCGGQHHAILCTERARTGLPQKRHRSD</sequence>